<gene>
    <name evidence="5" type="ORF">DJ90_1848</name>
    <name evidence="6" type="ORF">GNQ08_14215</name>
</gene>
<comment type="caution">
    <text evidence="5">The sequence shown here is derived from an EMBL/GenBank/DDBJ whole genome shotgun (WGS) entry which is preliminary data.</text>
</comment>
<dbReference type="GO" id="GO:0046872">
    <property type="term" value="F:metal ion binding"/>
    <property type="evidence" value="ECO:0007669"/>
    <property type="project" value="UniProtKB-KW"/>
</dbReference>
<dbReference type="Gene3D" id="3.40.1390.30">
    <property type="entry name" value="NIF3 (NGG1p interacting factor 3)-like"/>
    <property type="match status" value="2"/>
</dbReference>
<dbReference type="InterPro" id="IPR002678">
    <property type="entry name" value="DUF34/NIF3"/>
</dbReference>
<accession>A0A090ZLM9</accession>
<evidence type="ECO:0000313" key="5">
    <source>
        <dbReference type="EMBL" id="KFN12294.1"/>
    </source>
</evidence>
<dbReference type="RefSeq" id="WP_036624041.1">
    <property type="nucleotide sequence ID" value="NZ_BGML01000001.1"/>
</dbReference>
<dbReference type="PANTHER" id="PTHR13799">
    <property type="entry name" value="NGG1 INTERACTING FACTOR 3"/>
    <property type="match status" value="1"/>
</dbReference>
<keyword evidence="7" id="KW-1185">Reference proteome</keyword>
<comment type="similarity">
    <text evidence="1">Belongs to the GTP cyclohydrolase I type 2/NIF3 family.</text>
</comment>
<feature type="binding site" evidence="4">
    <location>
        <position position="64"/>
    </location>
    <ligand>
        <name>a divalent metal cation</name>
        <dbReference type="ChEBI" id="CHEBI:60240"/>
        <label>2</label>
    </ligand>
</feature>
<dbReference type="GO" id="GO:0005737">
    <property type="term" value="C:cytoplasm"/>
    <property type="evidence" value="ECO:0007669"/>
    <property type="project" value="TreeGrafter"/>
</dbReference>
<organism evidence="5 7">
    <name type="scientific">Paenibacillus macerans</name>
    <name type="common">Bacillus macerans</name>
    <dbReference type="NCBI Taxonomy" id="44252"/>
    <lineage>
        <taxon>Bacteria</taxon>
        <taxon>Bacillati</taxon>
        <taxon>Bacillota</taxon>
        <taxon>Bacilli</taxon>
        <taxon>Bacillales</taxon>
        <taxon>Paenibacillaceae</taxon>
        <taxon>Paenibacillus</taxon>
    </lineage>
</organism>
<dbReference type="PATRIC" id="fig|44252.3.peg.47"/>
<evidence type="ECO:0000313" key="8">
    <source>
        <dbReference type="Proteomes" id="UP000442469"/>
    </source>
</evidence>
<evidence type="ECO:0000256" key="2">
    <source>
        <dbReference type="ARBA" id="ARBA00022112"/>
    </source>
</evidence>
<feature type="binding site" evidence="4">
    <location>
        <position position="232"/>
    </location>
    <ligand>
        <name>a divalent metal cation</name>
        <dbReference type="ChEBI" id="CHEBI:60240"/>
        <label>1</label>
    </ligand>
</feature>
<dbReference type="SUPFAM" id="SSF102705">
    <property type="entry name" value="NIF3 (NGG1p interacting factor 3)-like"/>
    <property type="match status" value="1"/>
</dbReference>
<evidence type="ECO:0000256" key="3">
    <source>
        <dbReference type="ARBA" id="ARBA00022723"/>
    </source>
</evidence>
<evidence type="ECO:0000256" key="1">
    <source>
        <dbReference type="ARBA" id="ARBA00006964"/>
    </source>
</evidence>
<dbReference type="STRING" id="44252.DJ90_1848"/>
<dbReference type="HOGENOM" id="CLU_089937_1_0_9"/>
<dbReference type="GeneID" id="77008098"/>
<dbReference type="Proteomes" id="UP000442469">
    <property type="component" value="Unassembled WGS sequence"/>
</dbReference>
<name>A0A090ZLM9_PAEMA</name>
<evidence type="ECO:0000313" key="6">
    <source>
        <dbReference type="EMBL" id="MUG23553.1"/>
    </source>
</evidence>
<dbReference type="EMBL" id="WNZZ01000009">
    <property type="protein sequence ID" value="MUG23553.1"/>
    <property type="molecule type" value="Genomic_DNA"/>
</dbReference>
<feature type="binding site" evidence="4">
    <location>
        <position position="236"/>
    </location>
    <ligand>
        <name>a divalent metal cation</name>
        <dbReference type="ChEBI" id="CHEBI:60240"/>
        <label>1</label>
    </ligand>
</feature>
<dbReference type="InterPro" id="IPR036069">
    <property type="entry name" value="DUF34/NIF3_sf"/>
</dbReference>
<evidence type="ECO:0000313" key="7">
    <source>
        <dbReference type="Proteomes" id="UP000029278"/>
    </source>
</evidence>
<dbReference type="Proteomes" id="UP000029278">
    <property type="component" value="Unassembled WGS sequence"/>
</dbReference>
<evidence type="ECO:0000256" key="4">
    <source>
        <dbReference type="PIRSR" id="PIRSR602678-1"/>
    </source>
</evidence>
<dbReference type="AlphaFoldDB" id="A0A090ZLM9"/>
<dbReference type="Pfam" id="PF01784">
    <property type="entry name" value="DUF34_NIF3"/>
    <property type="match status" value="1"/>
</dbReference>
<proteinExistence type="inferred from homology"/>
<reference evidence="5 7" key="1">
    <citation type="submission" date="2014-04" db="EMBL/GenBank/DDBJ databases">
        <authorList>
            <person name="Bishop-Lilly K.A."/>
            <person name="Broomall S.M."/>
            <person name="Chain P.S."/>
            <person name="Chertkov O."/>
            <person name="Coyne S.R."/>
            <person name="Daligault H.E."/>
            <person name="Davenport K.W."/>
            <person name="Erkkila T."/>
            <person name="Frey K.G."/>
            <person name="Gibbons H.S."/>
            <person name="Gu W."/>
            <person name="Jaissle J."/>
            <person name="Johnson S.L."/>
            <person name="Koroleva G.I."/>
            <person name="Ladner J.T."/>
            <person name="Lo C.-C."/>
            <person name="Minogue T.D."/>
            <person name="Munk C."/>
            <person name="Palacios G.F."/>
            <person name="Redden C.L."/>
            <person name="Rosenzweig C.N."/>
            <person name="Scholz M.B."/>
            <person name="Teshima H."/>
            <person name="Xu Y."/>
        </authorList>
    </citation>
    <scope>NUCLEOTIDE SEQUENCE [LARGE SCALE GENOMIC DNA]</scope>
    <source>
        <strain evidence="5 7">8244</strain>
    </source>
</reference>
<keyword evidence="3 4" id="KW-0479">Metal-binding</keyword>
<dbReference type="EMBL" id="JMQA01000001">
    <property type="protein sequence ID" value="KFN12294.1"/>
    <property type="molecule type" value="Genomic_DNA"/>
</dbReference>
<reference evidence="6 8" key="2">
    <citation type="submission" date="2019-11" db="EMBL/GenBank/DDBJ databases">
        <title>Draft genome sequences of five Paenibacillus species of dairy origin.</title>
        <authorList>
            <person name="Olajide A.M."/>
            <person name="Chen S."/>
            <person name="Lapointe G."/>
        </authorList>
    </citation>
    <scope>NUCLEOTIDE SEQUENCE [LARGE SCALE GENOMIC DNA]</scope>
    <source>
        <strain evidence="6 8">3CT49</strain>
    </source>
</reference>
<dbReference type="PANTHER" id="PTHR13799:SF14">
    <property type="entry name" value="GTP CYCLOHYDROLASE 1 TYPE 2 HOMOLOG"/>
    <property type="match status" value="1"/>
</dbReference>
<sequence length="268" mass="30449">MKVGEVIEAIIEDSCGAFRLEKTCDQLISGSYDTPVEGIATTFMVTIEVIKQAVAAGANMIITHEPSFYTGKDATDWLKEDPLYAAKKKLIEDNRLAIWRYHDYMHRAKTDRIYDGLLREIGWENNLVDEQRPFLYRIQETTLAKLARFFKRKLAMDMIQIVGNPEMKCSRVGILVGGGSLGLGREQMPMELMRDEDLDVMVCGEITEWTLCAYVNDAAMLGMNKGMIVLGHERSEEWGMKFMAEWLKPLVGGIPVTFIDSKEPFVYL</sequence>
<dbReference type="OrthoDB" id="1116574at2"/>
<protein>
    <recommendedName>
        <fullName evidence="2">GTP cyclohydrolase 1 type 2 homolog</fullName>
    </recommendedName>
</protein>